<protein>
    <recommendedName>
        <fullName evidence="6">Leucine-rich repeat flightless-interacting protein 2</fullName>
    </recommendedName>
</protein>
<dbReference type="PANTHER" id="PTHR19212:SF5">
    <property type="entry name" value="LEUCINE-RICH REPEAT FLIGHTLESS-INTERACTING PROTEIN 1"/>
    <property type="match status" value="1"/>
</dbReference>
<sequence length="167" mass="19119">MYLAPPNPEIRLRKLVDERENLIGQVKKLKAQVEQKKPRNGTEGPSPEGELLENGTDPHIQDLQRDASRQLSDLKYKLVKSEQEVTALEQNVTRLGVQVTRYKSVSENAEKVEDELKAEKRKLQRELRSALDKIDELESNNSHLSKRLDKMKANRTTARLPNDDLPA</sequence>
<organism evidence="4 5">
    <name type="scientific">Coregonus suidteri</name>
    <dbReference type="NCBI Taxonomy" id="861788"/>
    <lineage>
        <taxon>Eukaryota</taxon>
        <taxon>Metazoa</taxon>
        <taxon>Chordata</taxon>
        <taxon>Craniata</taxon>
        <taxon>Vertebrata</taxon>
        <taxon>Euteleostomi</taxon>
        <taxon>Actinopterygii</taxon>
        <taxon>Neopterygii</taxon>
        <taxon>Teleostei</taxon>
        <taxon>Protacanthopterygii</taxon>
        <taxon>Salmoniformes</taxon>
        <taxon>Salmonidae</taxon>
        <taxon>Coregoninae</taxon>
        <taxon>Coregonus</taxon>
    </lineage>
</organism>
<reference evidence="4 5" key="1">
    <citation type="submission" date="2021-04" db="EMBL/GenBank/DDBJ databases">
        <authorList>
            <person name="De Guttry C."/>
            <person name="Zahm M."/>
            <person name="Klopp C."/>
            <person name="Cabau C."/>
            <person name="Louis A."/>
            <person name="Berthelot C."/>
            <person name="Parey E."/>
            <person name="Roest Crollius H."/>
            <person name="Montfort J."/>
            <person name="Robinson-Rechavi M."/>
            <person name="Bucao C."/>
            <person name="Bouchez O."/>
            <person name="Gislard M."/>
            <person name="Lluch J."/>
            <person name="Milhes M."/>
            <person name="Lampietro C."/>
            <person name="Lopez Roques C."/>
            <person name="Donnadieu C."/>
            <person name="Braasch I."/>
            <person name="Desvignes T."/>
            <person name="Postlethwait J."/>
            <person name="Bobe J."/>
            <person name="Wedekind C."/>
            <person name="Guiguen Y."/>
        </authorList>
    </citation>
    <scope>NUCLEOTIDE SEQUENCE [LARGE SCALE GENOMIC DNA]</scope>
    <source>
        <strain evidence="4">Cs_M1</strain>
        <tissue evidence="4">Blood</tissue>
    </source>
</reference>
<evidence type="ECO:0008006" key="6">
    <source>
        <dbReference type="Google" id="ProtNLM"/>
    </source>
</evidence>
<comment type="similarity">
    <text evidence="1">Belongs to the LRRFIP family.</text>
</comment>
<feature type="region of interest" description="Disordered" evidence="3">
    <location>
        <begin position="29"/>
        <end position="67"/>
    </location>
</feature>
<dbReference type="GO" id="GO:0000978">
    <property type="term" value="F:RNA polymerase II cis-regulatory region sequence-specific DNA binding"/>
    <property type="evidence" value="ECO:0007669"/>
    <property type="project" value="TreeGrafter"/>
</dbReference>
<gene>
    <name evidence="4" type="ORF">J4Q44_G00200920</name>
</gene>
<keyword evidence="5" id="KW-1185">Reference proteome</keyword>
<dbReference type="Proteomes" id="UP001356427">
    <property type="component" value="Unassembled WGS sequence"/>
</dbReference>
<dbReference type="EMBL" id="JAGTTL010000017">
    <property type="protein sequence ID" value="KAK6310211.1"/>
    <property type="molecule type" value="Genomic_DNA"/>
</dbReference>
<name>A0AAN8LTP7_9TELE</name>
<evidence type="ECO:0000313" key="5">
    <source>
        <dbReference type="Proteomes" id="UP001356427"/>
    </source>
</evidence>
<evidence type="ECO:0000256" key="3">
    <source>
        <dbReference type="SAM" id="MobiDB-lite"/>
    </source>
</evidence>
<dbReference type="GO" id="GO:0000981">
    <property type="term" value="F:DNA-binding transcription factor activity, RNA polymerase II-specific"/>
    <property type="evidence" value="ECO:0007669"/>
    <property type="project" value="TreeGrafter"/>
</dbReference>
<comment type="caution">
    <text evidence="4">The sequence shown here is derived from an EMBL/GenBank/DDBJ whole genome shotgun (WGS) entry which is preliminary data.</text>
</comment>
<proteinExistence type="inferred from homology"/>
<evidence type="ECO:0000256" key="1">
    <source>
        <dbReference type="ARBA" id="ARBA00008275"/>
    </source>
</evidence>
<dbReference type="PANTHER" id="PTHR19212">
    <property type="entry name" value="LEUCINE RICH REPEAT IN FLII INTERACTING PROTEIN"/>
    <property type="match status" value="1"/>
</dbReference>
<dbReference type="Pfam" id="PF09738">
    <property type="entry name" value="LRRFIP"/>
    <property type="match status" value="1"/>
</dbReference>
<dbReference type="InterPro" id="IPR019139">
    <property type="entry name" value="LRRFIP1/2"/>
</dbReference>
<accession>A0AAN8LTP7</accession>
<dbReference type="AlphaFoldDB" id="A0AAN8LTP7"/>
<evidence type="ECO:0000256" key="2">
    <source>
        <dbReference type="ARBA" id="ARBA00023054"/>
    </source>
</evidence>
<feature type="region of interest" description="Disordered" evidence="3">
    <location>
        <begin position="139"/>
        <end position="167"/>
    </location>
</feature>
<keyword evidence="2" id="KW-0175">Coiled coil</keyword>
<evidence type="ECO:0000313" key="4">
    <source>
        <dbReference type="EMBL" id="KAK6310211.1"/>
    </source>
</evidence>